<sequence>MKKVQTEKCEQCQTTVYFAERATTDGKIFHTKCMGPYLKTKKVPLLGRYPGDEDRIACQLKSTQQAN</sequence>
<comment type="caution">
    <text evidence="1">The sequence shown here is derived from an EMBL/GenBank/DDBJ whole genome shotgun (WGS) entry which is preliminary data.</text>
</comment>
<dbReference type="SUPFAM" id="SSF57716">
    <property type="entry name" value="Glucocorticoid receptor-like (DNA-binding domain)"/>
    <property type="match status" value="1"/>
</dbReference>
<dbReference type="Proteomes" id="UP001344447">
    <property type="component" value="Unassembled WGS sequence"/>
</dbReference>
<protein>
    <recommendedName>
        <fullName evidence="3">LIM zinc-binding domain-containing protein</fullName>
    </recommendedName>
</protein>
<accession>A0AAN7TXH4</accession>
<evidence type="ECO:0000313" key="1">
    <source>
        <dbReference type="EMBL" id="KAK5580847.1"/>
    </source>
</evidence>
<dbReference type="AlphaFoldDB" id="A0AAN7TXH4"/>
<name>A0AAN7TXH4_9MYCE</name>
<proteinExistence type="predicted"/>
<reference evidence="1 2" key="1">
    <citation type="submission" date="2023-11" db="EMBL/GenBank/DDBJ databases">
        <title>Dfirmibasis_genome.</title>
        <authorList>
            <person name="Edelbroek B."/>
            <person name="Kjellin J."/>
            <person name="Jerlstrom-Hultqvist J."/>
            <person name="Soderbom F."/>
        </authorList>
    </citation>
    <scope>NUCLEOTIDE SEQUENCE [LARGE SCALE GENOMIC DNA]</scope>
    <source>
        <strain evidence="1 2">TNS-C-14</strain>
    </source>
</reference>
<evidence type="ECO:0008006" key="3">
    <source>
        <dbReference type="Google" id="ProtNLM"/>
    </source>
</evidence>
<gene>
    <name evidence="1" type="ORF">RB653_000871</name>
</gene>
<dbReference type="Gene3D" id="2.10.110.10">
    <property type="entry name" value="Cysteine Rich Protein"/>
    <property type="match status" value="1"/>
</dbReference>
<evidence type="ECO:0000313" key="2">
    <source>
        <dbReference type="Proteomes" id="UP001344447"/>
    </source>
</evidence>
<dbReference type="EMBL" id="JAVFKY010000002">
    <property type="protein sequence ID" value="KAK5580847.1"/>
    <property type="molecule type" value="Genomic_DNA"/>
</dbReference>
<organism evidence="1 2">
    <name type="scientific">Dictyostelium firmibasis</name>
    <dbReference type="NCBI Taxonomy" id="79012"/>
    <lineage>
        <taxon>Eukaryota</taxon>
        <taxon>Amoebozoa</taxon>
        <taxon>Evosea</taxon>
        <taxon>Eumycetozoa</taxon>
        <taxon>Dictyostelia</taxon>
        <taxon>Dictyosteliales</taxon>
        <taxon>Dictyosteliaceae</taxon>
        <taxon>Dictyostelium</taxon>
    </lineage>
</organism>
<keyword evidence="2" id="KW-1185">Reference proteome</keyword>